<reference evidence="4" key="1">
    <citation type="submission" date="2017-02" db="UniProtKB">
        <authorList>
            <consortium name="WormBaseParasite"/>
        </authorList>
    </citation>
    <scope>IDENTIFICATION</scope>
</reference>
<sequence>MMHYRLIVLLLPVMCALAAIRCFSGQETFPGQGIPYIPGNTNSPYSVNCPMADFCFNSYVKRHLNGDESYTITKSCGEPGRCFEEGCVGPSDERNCCCVGDLCNLTGSATIGLVLLLLTTFRIF</sequence>
<dbReference type="EMBL" id="UYYA01003815">
    <property type="protein sequence ID" value="VDM56006.1"/>
    <property type="molecule type" value="Genomic_DNA"/>
</dbReference>
<evidence type="ECO:0000256" key="1">
    <source>
        <dbReference type="SAM" id="SignalP"/>
    </source>
</evidence>
<feature type="chain" id="PRO_5043130161" evidence="1">
    <location>
        <begin position="19"/>
        <end position="124"/>
    </location>
</feature>
<proteinExistence type="predicted"/>
<reference evidence="2 3" key="2">
    <citation type="submission" date="2018-11" db="EMBL/GenBank/DDBJ databases">
        <authorList>
            <consortium name="Pathogen Informatics"/>
        </authorList>
    </citation>
    <scope>NUCLEOTIDE SEQUENCE [LARGE SCALE GENOMIC DNA]</scope>
    <source>
        <strain evidence="2 3">Costa Rica</strain>
    </source>
</reference>
<name>A0A0R3PJ23_ANGCS</name>
<dbReference type="AlphaFoldDB" id="A0A0R3PJ23"/>
<dbReference type="WBParaSite" id="ACOC_0000442001-mRNA-1">
    <property type="protein sequence ID" value="ACOC_0000442001-mRNA-1"/>
    <property type="gene ID" value="ACOC_0000442001"/>
</dbReference>
<feature type="signal peptide" evidence="1">
    <location>
        <begin position="1"/>
        <end position="18"/>
    </location>
</feature>
<keyword evidence="1" id="KW-0732">Signal</keyword>
<evidence type="ECO:0000313" key="3">
    <source>
        <dbReference type="Proteomes" id="UP000267027"/>
    </source>
</evidence>
<evidence type="ECO:0000313" key="2">
    <source>
        <dbReference type="EMBL" id="VDM56006.1"/>
    </source>
</evidence>
<gene>
    <name evidence="2" type="ORF">ACOC_LOCUS4421</name>
</gene>
<evidence type="ECO:0000313" key="4">
    <source>
        <dbReference type="WBParaSite" id="ACOC_0000442001-mRNA-1"/>
    </source>
</evidence>
<accession>A0A0R3PJ23</accession>
<keyword evidence="3" id="KW-1185">Reference proteome</keyword>
<dbReference type="Proteomes" id="UP000267027">
    <property type="component" value="Unassembled WGS sequence"/>
</dbReference>
<protein>
    <submittedName>
        <fullName evidence="4">Activin_recp domain-containing protein</fullName>
    </submittedName>
</protein>
<dbReference type="OMA" id="WVGQETI"/>
<organism evidence="4">
    <name type="scientific">Angiostrongylus costaricensis</name>
    <name type="common">Nematode worm</name>
    <dbReference type="NCBI Taxonomy" id="334426"/>
    <lineage>
        <taxon>Eukaryota</taxon>
        <taxon>Metazoa</taxon>
        <taxon>Ecdysozoa</taxon>
        <taxon>Nematoda</taxon>
        <taxon>Chromadorea</taxon>
        <taxon>Rhabditida</taxon>
        <taxon>Rhabditina</taxon>
        <taxon>Rhabditomorpha</taxon>
        <taxon>Strongyloidea</taxon>
        <taxon>Metastrongylidae</taxon>
        <taxon>Angiostrongylus</taxon>
    </lineage>
</organism>
<dbReference type="PANTHER" id="PTHR34721:SF8">
    <property type="entry name" value="ACTIVIN_RECP DOMAIN-CONTAINING PROTEIN"/>
    <property type="match status" value="1"/>
</dbReference>
<dbReference type="OrthoDB" id="5800660at2759"/>
<dbReference type="PANTHER" id="PTHR34721">
    <property type="entry name" value="PROTEIN CBG09734"/>
    <property type="match status" value="1"/>
</dbReference>